<feature type="compositionally biased region" description="Basic residues" evidence="15">
    <location>
        <begin position="1555"/>
        <end position="1564"/>
    </location>
</feature>
<dbReference type="Gene3D" id="1.10.268.10">
    <property type="entry name" value="Topoisomerase, domain 3"/>
    <property type="match status" value="1"/>
</dbReference>
<dbReference type="PANTHER" id="PTHR10169">
    <property type="entry name" value="DNA TOPOISOMERASE/GYRASE"/>
    <property type="match status" value="1"/>
</dbReference>
<dbReference type="InterPro" id="IPR031660">
    <property type="entry name" value="TOPRIM_C"/>
</dbReference>
<feature type="compositionally biased region" description="Acidic residues" evidence="15">
    <location>
        <begin position="1527"/>
        <end position="1550"/>
    </location>
</feature>
<dbReference type="FunFam" id="3.30.1360.40:FF:000003">
    <property type="entry name" value="DNA topoisomerase 2"/>
    <property type="match status" value="1"/>
</dbReference>
<dbReference type="InterPro" id="IPR036890">
    <property type="entry name" value="HATPase_C_sf"/>
</dbReference>
<feature type="compositionally biased region" description="Low complexity" evidence="15">
    <location>
        <begin position="1627"/>
        <end position="1649"/>
    </location>
</feature>
<keyword evidence="19" id="KW-1185">Reference proteome</keyword>
<evidence type="ECO:0000256" key="2">
    <source>
        <dbReference type="ARBA" id="ARBA00001913"/>
    </source>
</evidence>
<keyword evidence="5" id="KW-0479">Metal-binding</keyword>
<feature type="region of interest" description="Disordered" evidence="15">
    <location>
        <begin position="1439"/>
        <end position="1470"/>
    </location>
</feature>
<dbReference type="InterPro" id="IPR013760">
    <property type="entry name" value="Topo_IIA-like_dom_sf"/>
</dbReference>
<dbReference type="GO" id="GO:0000819">
    <property type="term" value="P:sister chromatid segregation"/>
    <property type="evidence" value="ECO:0007669"/>
    <property type="project" value="TreeGrafter"/>
</dbReference>
<gene>
    <name evidence="18" type="ORF">Scep_014132</name>
</gene>
<comment type="function">
    <text evidence="13">Control of topological states of DNA by transient breakage and subsequent rejoining of DNA strands. Topoisomerase II makes double-strand breaks.</text>
</comment>
<dbReference type="SUPFAM" id="SSF56719">
    <property type="entry name" value="Type II DNA topoisomerase"/>
    <property type="match status" value="1"/>
</dbReference>
<dbReference type="GO" id="GO:0046872">
    <property type="term" value="F:metal ion binding"/>
    <property type="evidence" value="ECO:0007669"/>
    <property type="project" value="UniProtKB-KW"/>
</dbReference>
<dbReference type="InterPro" id="IPR001154">
    <property type="entry name" value="TopoII_euk"/>
</dbReference>
<dbReference type="InterPro" id="IPR001241">
    <property type="entry name" value="Topo_IIA"/>
</dbReference>
<dbReference type="GO" id="GO:0003677">
    <property type="term" value="F:DNA binding"/>
    <property type="evidence" value="ECO:0007669"/>
    <property type="project" value="UniProtKB-UniRule"/>
</dbReference>
<evidence type="ECO:0000259" key="16">
    <source>
        <dbReference type="PROSITE" id="PS50880"/>
    </source>
</evidence>
<dbReference type="GO" id="GO:0006265">
    <property type="term" value="P:DNA topological change"/>
    <property type="evidence" value="ECO:0007669"/>
    <property type="project" value="UniProtKB-UniRule"/>
</dbReference>
<reference evidence="18 19" key="1">
    <citation type="submission" date="2024-01" db="EMBL/GenBank/DDBJ databases">
        <title>Genome assemblies of Stephania.</title>
        <authorList>
            <person name="Yang L."/>
        </authorList>
    </citation>
    <scope>NUCLEOTIDE SEQUENCE [LARGE SCALE GENOMIC DNA]</scope>
    <source>
        <strain evidence="18">JXDWG</strain>
        <tissue evidence="18">Leaf</tissue>
    </source>
</reference>
<name>A0AAP0J0N0_9MAGN</name>
<dbReference type="GO" id="GO:0000712">
    <property type="term" value="P:resolution of meiotic recombination intermediates"/>
    <property type="evidence" value="ECO:0007669"/>
    <property type="project" value="TreeGrafter"/>
</dbReference>
<dbReference type="InterPro" id="IPR013758">
    <property type="entry name" value="Topo_IIA_A/C_ab"/>
</dbReference>
<dbReference type="Pfam" id="PF02518">
    <property type="entry name" value="HATPase_c"/>
    <property type="match status" value="1"/>
</dbReference>
<evidence type="ECO:0000313" key="18">
    <source>
        <dbReference type="EMBL" id="KAK9125286.1"/>
    </source>
</evidence>
<evidence type="ECO:0000256" key="3">
    <source>
        <dbReference type="ARBA" id="ARBA00001946"/>
    </source>
</evidence>
<accession>A0AAP0J0N0</accession>
<evidence type="ECO:0000256" key="11">
    <source>
        <dbReference type="ARBA" id="ARBA00023235"/>
    </source>
</evidence>
<evidence type="ECO:0000256" key="8">
    <source>
        <dbReference type="ARBA" id="ARBA00022842"/>
    </source>
</evidence>
<organism evidence="18 19">
    <name type="scientific">Stephania cephalantha</name>
    <dbReference type="NCBI Taxonomy" id="152367"/>
    <lineage>
        <taxon>Eukaryota</taxon>
        <taxon>Viridiplantae</taxon>
        <taxon>Streptophyta</taxon>
        <taxon>Embryophyta</taxon>
        <taxon>Tracheophyta</taxon>
        <taxon>Spermatophyta</taxon>
        <taxon>Magnoliopsida</taxon>
        <taxon>Ranunculales</taxon>
        <taxon>Menispermaceae</taxon>
        <taxon>Menispermoideae</taxon>
        <taxon>Cissampelideae</taxon>
        <taxon>Stephania</taxon>
    </lineage>
</organism>
<evidence type="ECO:0000256" key="9">
    <source>
        <dbReference type="ARBA" id="ARBA00023029"/>
    </source>
</evidence>
<keyword evidence="7 13" id="KW-0067">ATP-binding</keyword>
<dbReference type="SUPFAM" id="SSF54211">
    <property type="entry name" value="Ribosomal protein S5 domain 2-like"/>
    <property type="match status" value="1"/>
</dbReference>
<feature type="active site" description="O-(5'-phospho-DNA)-tyrosine intermediate" evidence="12">
    <location>
        <position position="995"/>
    </location>
</feature>
<dbReference type="GO" id="GO:0005524">
    <property type="term" value="F:ATP binding"/>
    <property type="evidence" value="ECO:0007669"/>
    <property type="project" value="UniProtKB-UniRule"/>
</dbReference>
<keyword evidence="6 13" id="KW-0547">Nucleotide-binding</keyword>
<dbReference type="SUPFAM" id="SSF55874">
    <property type="entry name" value="ATPase domain of HSP90 chaperone/DNA topoisomerase II/histidine kinase"/>
    <property type="match status" value="1"/>
</dbReference>
<comment type="cofactor">
    <cofactor evidence="2">
        <name>Ca(2+)</name>
        <dbReference type="ChEBI" id="CHEBI:29108"/>
    </cofactor>
</comment>
<evidence type="ECO:0000256" key="1">
    <source>
        <dbReference type="ARBA" id="ARBA00000185"/>
    </source>
</evidence>
<sequence length="1692" mass="188296">MLSLSRFLSRGRALPSPPTGSSSSLLSLSSRYLCRSRGASIPRIGLTAYLPPTGSSSSSLYLSVAVPLSLAELRSRASASLHISPHWFVLFLALSLSVAVPLSLAELRSCASASTARGKVSVSRSFDPAQPIGLDFMGQGFNIIDYGFERMGADGPEKIYLIAENISEEEDEPAGGEGEICSEADARDRRYAVINVDFNWRGNSKKNKCLSSRPSPPTTAMAIDKKLPLQSSNNANVAAAPPSKQPPGKTIEETYQKKTQLEHILLRPDTYIGSIEKHTQTLWVFENDEMVNRSVSYVPGLYKIFDEILVNAADNKQRDPSMDAVKVVIDVEQNCISVYNNGDGVPVEIHQEEGVYVPEMIFGHLLTSSNYDDDEKKTTGGRNGYGAKLTNIFSTEFVIETADGKRQKKYKQVFGNNMGKKCEPTITKCKEGENWTKVTFKPDLAKFKMIYLEEDVVALMKKRVIDLAGCLGKTVKVDLNGQRVPVKSFLDYVNLYLKSAGKLRPEPLPRIAEKVNDRWEICVSVSEGQFQQVSFVNSIATIKGGTHVDYVTNQIANYVMEIVNKKNKSAKLKAHQVKSHFWVFVNALIDNPAFDSQTKETLTTRQGSFGSKCELSQELLKKVAKSGVVESLLSWADFKQSKDLKKTDGAKRQRITGITKLEDANDAGGKNSDKCTLILTEGDSAKALAMAGISVVGRNYYGVFPLRGKLLNVREASHKQIMENAEIQSIKQILGLQHGKQYDSVKSLRYGHLMIMTDQDHDGSHIKDFLINSILNVMQATNKSGKVLSFYSMPEYESWKESLNGNASGWTIKYYKGLGTSTSKEGKEYFQALDKHRKDFVWEDDQDGDAIDLAFSKKKIEARKNWLRQFEPGTYLDQTKKLIKYSDFVNKELILFSMADLQRSIPSMIDGLKPGQRKILFCSFKRNFVKEAKIAQFSGYVSEHSAYHHGEQSLASTIIGMAQDYVGSNNINLLQPNGQFGTRHQGGKDHASARYIYTRLSPITRFLFPKDDDGLLEYLNEDGQSIEPTWYIPVIPMVLVNGSEGIGTGWSSYIPNYNPRDIVVNVRRLLDGEPMEPMDPWYKGFKGSIEKTATKEAGATYTITGIIEEINETTLRISELPIRRWTQDYKEFLESIMTGKDKILPFIKDYTEHNDDTTVHFEVFMSEENMQIAKQEGLMKKFKLTTSISTSNMHLFDTNGVIKKYDAPEQILEEFFHLRLQFYEKRKKVLLESLELELLKLDNKVRFILGVVKGEIIVSNRKRAELFMELHQKGFTPFPKKTKKVEAAVAGAAEDADESEESPEVLRKSGVQASDYDYLLLMAIGTLTLEKVQELCAEKDKLTDEVEELRGASPRSLWKKDLDALENELDVLDKNDAQAEIARKAMKNKVMTEAGMKTSRQVAKNPRKNNTKKANNATVDNTASVSSTTMEVDDVVAEAAKPKGRGGGTRKAPTKKLEKLTLVDDEEDEEVLSLKLRLAAYNLDSSPAQSESMETEVAKDAPAKKRQPSKRTTTKKAPPPSNLTEISSDDDEDDEQMETILEEQSESDEDFGPKNGKKGGKAKAKAPANDKAAKPAAAARKRGPTKKQLLDQKLITDVLKPAANVGPSPDKKVRKIRVSPFNKKSGSVLGSTSSEEQSSVSASISTEEANGVVGGRPRPQRANMRVAKYVLSDSESDDNVAGDDSDFDEKDD</sequence>
<dbReference type="Gene3D" id="3.30.1490.30">
    <property type="match status" value="1"/>
</dbReference>
<dbReference type="InterPro" id="IPR020568">
    <property type="entry name" value="Ribosomal_Su5_D2-typ_SF"/>
</dbReference>
<dbReference type="SMART" id="SM00433">
    <property type="entry name" value="TOP2c"/>
    <property type="match status" value="1"/>
</dbReference>
<keyword evidence="8" id="KW-0460">Magnesium</keyword>
<dbReference type="FunFam" id="3.30.565.10:FF:000004">
    <property type="entry name" value="DNA topoisomerase 2"/>
    <property type="match status" value="1"/>
</dbReference>
<dbReference type="CDD" id="cd16930">
    <property type="entry name" value="HATPase_TopII-like"/>
    <property type="match status" value="1"/>
</dbReference>
<dbReference type="InterPro" id="IPR034157">
    <property type="entry name" value="TOPRIM_TopoII"/>
</dbReference>
<feature type="compositionally biased region" description="Acidic residues" evidence="15">
    <location>
        <begin position="1674"/>
        <end position="1692"/>
    </location>
</feature>
<comment type="cofactor">
    <cofactor evidence="3">
        <name>Mg(2+)</name>
        <dbReference type="ChEBI" id="CHEBI:18420"/>
    </cofactor>
</comment>
<dbReference type="FunFam" id="3.90.199.10:FF:000002">
    <property type="entry name" value="DNA topoisomerase 2"/>
    <property type="match status" value="1"/>
</dbReference>
<dbReference type="Pfam" id="PF16898">
    <property type="entry name" value="TOPRIM_C"/>
    <property type="match status" value="1"/>
</dbReference>
<comment type="caution">
    <text evidence="18">The sequence shown here is derived from an EMBL/GenBank/DDBJ whole genome shotgun (WGS) entry which is preliminary data.</text>
</comment>
<dbReference type="Proteomes" id="UP001419268">
    <property type="component" value="Unassembled WGS sequence"/>
</dbReference>
<dbReference type="InterPro" id="IPR050634">
    <property type="entry name" value="DNA_Topoisomerase_II"/>
</dbReference>
<dbReference type="InterPro" id="IPR002205">
    <property type="entry name" value="Topo_IIA_dom_A"/>
</dbReference>
<feature type="domain" description="Topo IIA-type catalytic" evidence="17">
    <location>
        <begin position="905"/>
        <end position="1362"/>
    </location>
</feature>
<dbReference type="InterPro" id="IPR013757">
    <property type="entry name" value="Topo_IIA_A_a_sf"/>
</dbReference>
<dbReference type="InterPro" id="IPR013759">
    <property type="entry name" value="Topo_IIA_B_C"/>
</dbReference>
<dbReference type="FunFam" id="1.10.268.10:FF:000006">
    <property type="entry name" value="DNA topoisomerase 2"/>
    <property type="match status" value="1"/>
</dbReference>
<evidence type="ECO:0000259" key="17">
    <source>
        <dbReference type="PROSITE" id="PS52040"/>
    </source>
</evidence>
<comment type="catalytic activity">
    <reaction evidence="1 12 13">
        <text>ATP-dependent breakage, passage and rejoining of double-stranded DNA.</text>
        <dbReference type="EC" id="5.6.2.2"/>
    </reaction>
</comment>
<dbReference type="FunFam" id="3.40.50.670:FF:000001">
    <property type="entry name" value="DNA topoisomerase 2"/>
    <property type="match status" value="2"/>
</dbReference>
<dbReference type="Pfam" id="PF00521">
    <property type="entry name" value="DNA_topoisoIV"/>
    <property type="match status" value="1"/>
</dbReference>
<dbReference type="CDD" id="cd03365">
    <property type="entry name" value="TOPRIM_TopoIIA"/>
    <property type="match status" value="1"/>
</dbReference>
<dbReference type="InterPro" id="IPR014721">
    <property type="entry name" value="Ribsml_uS5_D2-typ_fold_subgr"/>
</dbReference>
<evidence type="ECO:0000256" key="10">
    <source>
        <dbReference type="ARBA" id="ARBA00023125"/>
    </source>
</evidence>
<feature type="region of interest" description="Disordered" evidence="15">
    <location>
        <begin position="1484"/>
        <end position="1692"/>
    </location>
</feature>
<comment type="similarity">
    <text evidence="4 13">Belongs to the type II topoisomerase family.</text>
</comment>
<dbReference type="Gene3D" id="3.30.565.10">
    <property type="entry name" value="Histidine kinase-like ATPase, C-terminal domain"/>
    <property type="match status" value="1"/>
</dbReference>
<keyword evidence="9 12" id="KW-0799">Topoisomerase</keyword>
<dbReference type="Gene3D" id="3.30.230.10">
    <property type="match status" value="1"/>
</dbReference>
<evidence type="ECO:0000256" key="5">
    <source>
        <dbReference type="ARBA" id="ARBA00022723"/>
    </source>
</evidence>
<dbReference type="InterPro" id="IPR013506">
    <property type="entry name" value="Topo_IIA_bsu_dom2"/>
</dbReference>
<evidence type="ECO:0000256" key="12">
    <source>
        <dbReference type="PROSITE-ProRule" id="PRU01384"/>
    </source>
</evidence>
<evidence type="ECO:0000256" key="6">
    <source>
        <dbReference type="ARBA" id="ARBA00022741"/>
    </source>
</evidence>
<evidence type="ECO:0000256" key="13">
    <source>
        <dbReference type="RuleBase" id="RU362094"/>
    </source>
</evidence>
<dbReference type="Gene3D" id="3.40.50.670">
    <property type="match status" value="1"/>
</dbReference>
<dbReference type="FunFam" id="3.30.230.10:FF:000008">
    <property type="entry name" value="DNA topoisomerase 2"/>
    <property type="match status" value="1"/>
</dbReference>
<dbReference type="Gene3D" id="3.90.199.10">
    <property type="entry name" value="Topoisomerase II, domain 5"/>
    <property type="match status" value="1"/>
</dbReference>
<dbReference type="EC" id="5.6.2.2" evidence="13"/>
<dbReference type="FunFam" id="3.30.1490.30:FF:000001">
    <property type="entry name" value="DNA topoisomerase 2"/>
    <property type="match status" value="1"/>
</dbReference>
<dbReference type="SMART" id="SM00434">
    <property type="entry name" value="TOP4c"/>
    <property type="match status" value="1"/>
</dbReference>
<dbReference type="PANTHER" id="PTHR10169:SF38">
    <property type="entry name" value="DNA TOPOISOMERASE 2"/>
    <property type="match status" value="1"/>
</dbReference>
<dbReference type="Pfam" id="PF00204">
    <property type="entry name" value="DNA_gyraseB"/>
    <property type="match status" value="1"/>
</dbReference>
<dbReference type="GO" id="GO:0005634">
    <property type="term" value="C:nucleus"/>
    <property type="evidence" value="ECO:0007669"/>
    <property type="project" value="TreeGrafter"/>
</dbReference>
<keyword evidence="14" id="KW-0175">Coiled coil</keyword>
<feature type="coiled-coil region" evidence="14">
    <location>
        <begin position="1332"/>
        <end position="1382"/>
    </location>
</feature>
<feature type="region of interest" description="Disordered" evidence="15">
    <location>
        <begin position="1396"/>
        <end position="1416"/>
    </location>
</feature>
<dbReference type="CDD" id="cd03481">
    <property type="entry name" value="TopoIIA_Trans_ScTopoIIA"/>
    <property type="match status" value="1"/>
</dbReference>
<evidence type="ECO:0000313" key="19">
    <source>
        <dbReference type="Proteomes" id="UP001419268"/>
    </source>
</evidence>
<dbReference type="PROSITE" id="PS52040">
    <property type="entry name" value="TOPO_IIA"/>
    <property type="match status" value="1"/>
</dbReference>
<dbReference type="PROSITE" id="PS50880">
    <property type="entry name" value="TOPRIM"/>
    <property type="match status" value="1"/>
</dbReference>
<protein>
    <recommendedName>
        <fullName evidence="13">DNA topoisomerase 2</fullName>
        <ecNumber evidence="13">5.6.2.2</ecNumber>
    </recommendedName>
</protein>
<keyword evidence="11 12" id="KW-0413">Isomerase</keyword>
<proteinExistence type="inferred from homology"/>
<dbReference type="GO" id="GO:0003918">
    <property type="term" value="F:DNA topoisomerase type II (double strand cut, ATP-hydrolyzing) activity"/>
    <property type="evidence" value="ECO:0007669"/>
    <property type="project" value="UniProtKB-UniRule"/>
</dbReference>
<evidence type="ECO:0000256" key="7">
    <source>
        <dbReference type="ARBA" id="ARBA00022840"/>
    </source>
</evidence>
<dbReference type="Gene3D" id="3.30.1360.40">
    <property type="match status" value="1"/>
</dbReference>
<dbReference type="InterPro" id="IPR003594">
    <property type="entry name" value="HATPase_dom"/>
</dbReference>
<dbReference type="EMBL" id="JBBNAG010000006">
    <property type="protein sequence ID" value="KAK9125286.1"/>
    <property type="molecule type" value="Genomic_DNA"/>
</dbReference>
<dbReference type="PROSITE" id="PS00177">
    <property type="entry name" value="TOPOISOMERASE_II"/>
    <property type="match status" value="1"/>
</dbReference>
<feature type="compositionally biased region" description="Low complexity" evidence="15">
    <location>
        <begin position="1565"/>
        <end position="1578"/>
    </location>
</feature>
<dbReference type="InterPro" id="IPR006171">
    <property type="entry name" value="TOPRIM_dom"/>
</dbReference>
<evidence type="ECO:0000256" key="14">
    <source>
        <dbReference type="SAM" id="Coils"/>
    </source>
</evidence>
<feature type="domain" description="Toprim" evidence="16">
    <location>
        <begin position="675"/>
        <end position="796"/>
    </location>
</feature>
<evidence type="ECO:0000256" key="15">
    <source>
        <dbReference type="SAM" id="MobiDB-lite"/>
    </source>
</evidence>
<dbReference type="PRINTS" id="PR00418">
    <property type="entry name" value="TPI2FAMILY"/>
</dbReference>
<dbReference type="InterPro" id="IPR018522">
    <property type="entry name" value="TopoIIA_CS"/>
</dbReference>
<comment type="subunit">
    <text evidence="13">Homodimer.</text>
</comment>
<feature type="compositionally biased region" description="Basic residues" evidence="15">
    <location>
        <begin position="1504"/>
        <end position="1514"/>
    </location>
</feature>
<dbReference type="CDD" id="cd00187">
    <property type="entry name" value="TOP4c"/>
    <property type="match status" value="1"/>
</dbReference>
<evidence type="ECO:0000256" key="4">
    <source>
        <dbReference type="ARBA" id="ARBA00011080"/>
    </source>
</evidence>
<keyword evidence="10 12" id="KW-0238">DNA-binding</keyword>
<dbReference type="PRINTS" id="PR01158">
    <property type="entry name" value="TOPISMRASEII"/>
</dbReference>